<reference evidence="10 11" key="1">
    <citation type="journal article" date="2013" name="Mar. Genomics">
        <title>Expression of sulfatases in Rhodopirellula baltica and the diversity of sulfatases in the genus Rhodopirellula.</title>
        <authorList>
            <person name="Wegner C.E."/>
            <person name="Richter-Heitmann T."/>
            <person name="Klindworth A."/>
            <person name="Klockow C."/>
            <person name="Richter M."/>
            <person name="Achstetter T."/>
            <person name="Glockner F.O."/>
            <person name="Harder J."/>
        </authorList>
    </citation>
    <scope>NUCLEOTIDE SEQUENCE [LARGE SCALE GENOMIC DNA]</scope>
    <source>
        <strain evidence="10 11">SM41</strain>
    </source>
</reference>
<dbReference type="GO" id="GO:0000287">
    <property type="term" value="F:magnesium ion binding"/>
    <property type="evidence" value="ECO:0007669"/>
    <property type="project" value="UniProtKB-UniRule"/>
</dbReference>
<feature type="active site" description="Proton acceptor" evidence="8">
    <location>
        <position position="301"/>
    </location>
</feature>
<keyword evidence="4 8" id="KW-0479">Metal-binding</keyword>
<accession>M5UDM3</accession>
<evidence type="ECO:0000256" key="3">
    <source>
        <dbReference type="ARBA" id="ARBA00022695"/>
    </source>
</evidence>
<dbReference type="PATRIC" id="fig|1263870.3.peg.2759"/>
<feature type="binding site" evidence="8">
    <location>
        <position position="311"/>
    </location>
    <ligand>
        <name>ATP</name>
        <dbReference type="ChEBI" id="CHEBI:30616"/>
    </ligand>
</feature>
<keyword evidence="5 8" id="KW-0547">Nucleotide-binding</keyword>
<dbReference type="GO" id="GO:0070733">
    <property type="term" value="F:AMPylase activity"/>
    <property type="evidence" value="ECO:0007669"/>
    <property type="project" value="UniProtKB-EC"/>
</dbReference>
<comment type="catalytic activity">
    <reaction evidence="8">
        <text>L-histidyl-[protein] + UTP = N(tele)-(5'-uridylyl)-L-histidyl-[protein] + diphosphate</text>
        <dbReference type="Rhea" id="RHEA:83891"/>
        <dbReference type="Rhea" id="RHEA-COMP:9745"/>
        <dbReference type="Rhea" id="RHEA-COMP:20239"/>
        <dbReference type="ChEBI" id="CHEBI:29979"/>
        <dbReference type="ChEBI" id="CHEBI:33019"/>
        <dbReference type="ChEBI" id="CHEBI:46398"/>
        <dbReference type="ChEBI" id="CHEBI:233474"/>
    </reaction>
</comment>
<comment type="catalytic activity">
    <reaction evidence="8">
        <text>L-threonyl-[protein] + ATP = 3-O-(5'-adenylyl)-L-threonyl-[protein] + diphosphate</text>
        <dbReference type="Rhea" id="RHEA:54292"/>
        <dbReference type="Rhea" id="RHEA-COMP:11060"/>
        <dbReference type="Rhea" id="RHEA-COMP:13847"/>
        <dbReference type="ChEBI" id="CHEBI:30013"/>
        <dbReference type="ChEBI" id="CHEBI:30616"/>
        <dbReference type="ChEBI" id="CHEBI:33019"/>
        <dbReference type="ChEBI" id="CHEBI:138113"/>
        <dbReference type="EC" id="2.7.7.108"/>
    </reaction>
</comment>
<sequence length="546" mass="60975">MNPRPIEAKGNAKDETGKVRSRKRALLTSPLGTLLQFASSPIRRLPFQLLIVPVPFRFDNSYSRLPATFFENIVPTPVKNPETIRLNEELAAELGADLDTLRSDVGTKILAGNQVADGSEPIAMAYSGHQFGGFSPQLGDGRAILLGEVVRSDGVRFDIQLKGSGQTPFSRRGDGRSALGPVLREYIVSEAMHALGVPTTRSLAAVTTGQPVFREGPIPGGVLTRVARSHVRIGTFQWFAARSQDDDVKTLADYVIDRHYPEAKEDPHPYRSLFDRVVQRQASLIAHWMQLGFIHGVMNTDNMSVSGETIDYGPCAFMDVYHPGKTFSSIDQQGRYAFANQSPIGHWNLARFAETLLPLLADTEEEAVEIATASLDKFPPIHREEMRSRFYAKIGISKNSGLDSDNHDSDWDLVDGLLSIMADGHADFTLVFRNLSVALEQNNALPVSKWFDEPDVFAGWFDKWRQRLEGVDRSAAIELMRTHNPIYIPRNHRVEQAIESGYRGDFQPFHQLVDLLRKPFDEQPEFSEYENPPEAHEVVQATFCGT</sequence>
<dbReference type="NCBIfam" id="NF000658">
    <property type="entry name" value="PRK00029.1"/>
    <property type="match status" value="1"/>
</dbReference>
<comment type="catalytic activity">
    <reaction evidence="8">
        <text>L-tyrosyl-[protein] + UTP = O-(5'-uridylyl)-L-tyrosyl-[protein] + diphosphate</text>
        <dbReference type="Rhea" id="RHEA:83887"/>
        <dbReference type="Rhea" id="RHEA-COMP:10136"/>
        <dbReference type="Rhea" id="RHEA-COMP:20238"/>
        <dbReference type="ChEBI" id="CHEBI:33019"/>
        <dbReference type="ChEBI" id="CHEBI:46398"/>
        <dbReference type="ChEBI" id="CHEBI:46858"/>
        <dbReference type="ChEBI" id="CHEBI:90602"/>
    </reaction>
</comment>
<name>M5UDM3_9BACT</name>
<evidence type="ECO:0000313" key="11">
    <source>
        <dbReference type="Proteomes" id="UP000011885"/>
    </source>
</evidence>
<feature type="binding site" evidence="8">
    <location>
        <position position="162"/>
    </location>
    <ligand>
        <name>ATP</name>
        <dbReference type="ChEBI" id="CHEBI:30616"/>
    </ligand>
</feature>
<feature type="binding site" evidence="8">
    <location>
        <position position="302"/>
    </location>
    <ligand>
        <name>Mg(2+)</name>
        <dbReference type="ChEBI" id="CHEBI:18420"/>
    </ligand>
</feature>
<comment type="catalytic activity">
    <reaction evidence="8">
        <text>L-seryl-[protein] + ATP = 3-O-(5'-adenylyl)-L-seryl-[protein] + diphosphate</text>
        <dbReference type="Rhea" id="RHEA:58120"/>
        <dbReference type="Rhea" id="RHEA-COMP:9863"/>
        <dbReference type="Rhea" id="RHEA-COMP:15073"/>
        <dbReference type="ChEBI" id="CHEBI:29999"/>
        <dbReference type="ChEBI" id="CHEBI:30616"/>
        <dbReference type="ChEBI" id="CHEBI:33019"/>
        <dbReference type="ChEBI" id="CHEBI:142516"/>
        <dbReference type="EC" id="2.7.7.108"/>
    </reaction>
</comment>
<feature type="compositionally biased region" description="Basic and acidic residues" evidence="9">
    <location>
        <begin position="1"/>
        <end position="18"/>
    </location>
</feature>
<evidence type="ECO:0000256" key="5">
    <source>
        <dbReference type="ARBA" id="ARBA00022741"/>
    </source>
</evidence>
<comment type="catalytic activity">
    <reaction evidence="8">
        <text>L-tyrosyl-[protein] + ATP = O-(5'-adenylyl)-L-tyrosyl-[protein] + diphosphate</text>
        <dbReference type="Rhea" id="RHEA:54288"/>
        <dbReference type="Rhea" id="RHEA-COMP:10136"/>
        <dbReference type="Rhea" id="RHEA-COMP:13846"/>
        <dbReference type="ChEBI" id="CHEBI:30616"/>
        <dbReference type="ChEBI" id="CHEBI:33019"/>
        <dbReference type="ChEBI" id="CHEBI:46858"/>
        <dbReference type="ChEBI" id="CHEBI:83624"/>
        <dbReference type="EC" id="2.7.7.108"/>
    </reaction>
</comment>
<feature type="binding site" evidence="8">
    <location>
        <position position="139"/>
    </location>
    <ligand>
        <name>ATP</name>
        <dbReference type="ChEBI" id="CHEBI:30616"/>
    </ligand>
</feature>
<dbReference type="HAMAP" id="MF_00692">
    <property type="entry name" value="SelO"/>
    <property type="match status" value="1"/>
</dbReference>
<dbReference type="AlphaFoldDB" id="M5UDM3"/>
<comment type="caution">
    <text evidence="10">The sequence shown here is derived from an EMBL/GenBank/DDBJ whole genome shotgun (WGS) entry which is preliminary data.</text>
</comment>
<keyword evidence="11" id="KW-1185">Reference proteome</keyword>
<dbReference type="InterPro" id="IPR003846">
    <property type="entry name" value="SelO"/>
</dbReference>
<feature type="binding site" evidence="8">
    <location>
        <position position="311"/>
    </location>
    <ligand>
        <name>Mg(2+)</name>
        <dbReference type="ChEBI" id="CHEBI:18420"/>
    </ligand>
</feature>
<keyword evidence="2 8" id="KW-0808">Transferase</keyword>
<organism evidence="10 11">
    <name type="scientific">Rhodopirellula sallentina SM41</name>
    <dbReference type="NCBI Taxonomy" id="1263870"/>
    <lineage>
        <taxon>Bacteria</taxon>
        <taxon>Pseudomonadati</taxon>
        <taxon>Planctomycetota</taxon>
        <taxon>Planctomycetia</taxon>
        <taxon>Pirellulales</taxon>
        <taxon>Pirellulaceae</taxon>
        <taxon>Rhodopirellula</taxon>
    </lineage>
</organism>
<evidence type="ECO:0000256" key="1">
    <source>
        <dbReference type="ARBA" id="ARBA00009747"/>
    </source>
</evidence>
<proteinExistence type="inferred from homology"/>
<keyword evidence="3 8" id="KW-0548">Nucleotidyltransferase</keyword>
<evidence type="ECO:0000256" key="4">
    <source>
        <dbReference type="ARBA" id="ARBA00022723"/>
    </source>
</evidence>
<comment type="cofactor">
    <cofactor evidence="8">
        <name>Mg(2+)</name>
        <dbReference type="ChEBI" id="CHEBI:18420"/>
    </cofactor>
    <cofactor evidence="8">
        <name>Mn(2+)</name>
        <dbReference type="ChEBI" id="CHEBI:29035"/>
    </cofactor>
</comment>
<comment type="function">
    <text evidence="8">Nucleotidyltransferase involved in the post-translational modification of proteins. It can catalyze the addition of adenosine monophosphate (AMP) or uridine monophosphate (UMP) to a protein, resulting in modifications known as AMPylation and UMPylation.</text>
</comment>
<evidence type="ECO:0000256" key="9">
    <source>
        <dbReference type="SAM" id="MobiDB-lite"/>
    </source>
</evidence>
<keyword evidence="6 8" id="KW-0067">ATP-binding</keyword>
<dbReference type="EC" id="2.7.7.108" evidence="8"/>
<feature type="binding site" evidence="8">
    <location>
        <position position="232"/>
    </location>
    <ligand>
        <name>ATP</name>
        <dbReference type="ChEBI" id="CHEBI:30616"/>
    </ligand>
</feature>
<feature type="binding site" evidence="8">
    <location>
        <position position="225"/>
    </location>
    <ligand>
        <name>ATP</name>
        <dbReference type="ChEBI" id="CHEBI:30616"/>
    </ligand>
</feature>
<dbReference type="GO" id="GO:0005524">
    <property type="term" value="F:ATP binding"/>
    <property type="evidence" value="ECO:0007669"/>
    <property type="project" value="UniProtKB-UniRule"/>
</dbReference>
<feature type="binding site" evidence="8">
    <location>
        <position position="174"/>
    </location>
    <ligand>
        <name>ATP</name>
        <dbReference type="ChEBI" id="CHEBI:30616"/>
    </ligand>
</feature>
<evidence type="ECO:0000256" key="8">
    <source>
        <dbReference type="HAMAP-Rule" id="MF_00692"/>
    </source>
</evidence>
<dbReference type="GO" id="GO:0030145">
    <property type="term" value="F:manganese ion binding"/>
    <property type="evidence" value="ECO:0007669"/>
    <property type="project" value="UniProtKB-UniRule"/>
</dbReference>
<evidence type="ECO:0000313" key="10">
    <source>
        <dbReference type="EMBL" id="EMI55956.1"/>
    </source>
</evidence>
<evidence type="ECO:0000256" key="6">
    <source>
        <dbReference type="ARBA" id="ARBA00022840"/>
    </source>
</evidence>
<dbReference type="PANTHER" id="PTHR32057">
    <property type="entry name" value="PROTEIN ADENYLYLTRANSFERASE SELO, MITOCHONDRIAL"/>
    <property type="match status" value="1"/>
</dbReference>
<feature type="binding site" evidence="8">
    <location>
        <position position="141"/>
    </location>
    <ligand>
        <name>ATP</name>
        <dbReference type="ChEBI" id="CHEBI:30616"/>
    </ligand>
</feature>
<comment type="similarity">
    <text evidence="1 8">Belongs to the SELO family.</text>
</comment>
<dbReference type="PANTHER" id="PTHR32057:SF14">
    <property type="entry name" value="PROTEIN ADENYLYLTRANSFERASE SELO, MITOCHONDRIAL"/>
    <property type="match status" value="1"/>
</dbReference>
<dbReference type="Proteomes" id="UP000011885">
    <property type="component" value="Unassembled WGS sequence"/>
</dbReference>
<comment type="catalytic activity">
    <reaction evidence="8">
        <text>L-seryl-[protein] + UTP = O-(5'-uridylyl)-L-seryl-[protein] + diphosphate</text>
        <dbReference type="Rhea" id="RHEA:64604"/>
        <dbReference type="Rhea" id="RHEA-COMP:9863"/>
        <dbReference type="Rhea" id="RHEA-COMP:16635"/>
        <dbReference type="ChEBI" id="CHEBI:29999"/>
        <dbReference type="ChEBI" id="CHEBI:33019"/>
        <dbReference type="ChEBI" id="CHEBI:46398"/>
        <dbReference type="ChEBI" id="CHEBI:156051"/>
    </reaction>
</comment>
<keyword evidence="8" id="KW-0464">Manganese</keyword>
<protein>
    <recommendedName>
        <fullName evidence="8">Protein nucleotidyltransferase YdiU</fullName>
        <ecNumber evidence="8">2.7.7.-</ecNumber>
    </recommendedName>
    <alternativeName>
        <fullName evidence="8">Protein adenylyltransferase YdiU</fullName>
        <ecNumber evidence="8">2.7.7.108</ecNumber>
    </alternativeName>
    <alternativeName>
        <fullName evidence="8">Protein uridylyltransferase YdiU</fullName>
        <ecNumber evidence="8">2.7.7.-</ecNumber>
    </alternativeName>
</protein>
<evidence type="ECO:0000256" key="7">
    <source>
        <dbReference type="ARBA" id="ARBA00022842"/>
    </source>
</evidence>
<keyword evidence="7 8" id="KW-0460">Magnesium</keyword>
<feature type="binding site" evidence="8">
    <location>
        <position position="175"/>
    </location>
    <ligand>
        <name>ATP</name>
        <dbReference type="ChEBI" id="CHEBI:30616"/>
    </ligand>
</feature>
<dbReference type="EMBL" id="ANOH01000183">
    <property type="protein sequence ID" value="EMI55956.1"/>
    <property type="molecule type" value="Genomic_DNA"/>
</dbReference>
<gene>
    <name evidence="8" type="primary">ydiU</name>
    <name evidence="8" type="synonym">selO</name>
    <name evidence="10" type="ORF">RSSM_02593</name>
</gene>
<dbReference type="Pfam" id="PF02696">
    <property type="entry name" value="SelO"/>
    <property type="match status" value="1"/>
</dbReference>
<feature type="region of interest" description="Disordered" evidence="9">
    <location>
        <begin position="1"/>
        <end position="21"/>
    </location>
</feature>
<dbReference type="EC" id="2.7.7.-" evidence="8"/>
<feature type="binding site" evidence="8">
    <location>
        <position position="142"/>
    </location>
    <ligand>
        <name>ATP</name>
        <dbReference type="ChEBI" id="CHEBI:30616"/>
    </ligand>
</feature>
<evidence type="ECO:0000256" key="2">
    <source>
        <dbReference type="ARBA" id="ARBA00022679"/>
    </source>
</evidence>